<gene>
    <name evidence="10" type="ordered locus">SAV0199</name>
</gene>
<feature type="transmembrane region" description="Helical" evidence="7">
    <location>
        <begin position="355"/>
        <end position="377"/>
    </location>
</feature>
<feature type="transmembrane region" description="Helical" evidence="7">
    <location>
        <begin position="23"/>
        <end position="43"/>
    </location>
</feature>
<accession>A0A0H3JP74</accession>
<dbReference type="InterPro" id="IPR025857">
    <property type="entry name" value="MacB_PCD"/>
</dbReference>
<evidence type="ECO:0000256" key="1">
    <source>
        <dbReference type="ARBA" id="ARBA00004651"/>
    </source>
</evidence>
<evidence type="ECO:0000256" key="5">
    <source>
        <dbReference type="ARBA" id="ARBA00023136"/>
    </source>
</evidence>
<evidence type="ECO:0000256" key="3">
    <source>
        <dbReference type="ARBA" id="ARBA00022692"/>
    </source>
</evidence>
<keyword evidence="4 7" id="KW-1133">Transmembrane helix</keyword>
<dbReference type="Pfam" id="PF12704">
    <property type="entry name" value="MacB_PCD"/>
    <property type="match status" value="1"/>
</dbReference>
<evidence type="ECO:0000313" key="11">
    <source>
        <dbReference type="Proteomes" id="UP000002481"/>
    </source>
</evidence>
<dbReference type="PANTHER" id="PTHR30572:SF4">
    <property type="entry name" value="ABC TRANSPORTER PERMEASE YTRF"/>
    <property type="match status" value="1"/>
</dbReference>
<dbReference type="SMR" id="A0A0H3JP74"/>
<evidence type="ECO:0000256" key="6">
    <source>
        <dbReference type="ARBA" id="ARBA00038076"/>
    </source>
</evidence>
<evidence type="ECO:0000259" key="8">
    <source>
        <dbReference type="Pfam" id="PF02687"/>
    </source>
</evidence>
<feature type="transmembrane region" description="Helical" evidence="7">
    <location>
        <begin position="266"/>
        <end position="294"/>
    </location>
</feature>
<dbReference type="Pfam" id="PF02687">
    <property type="entry name" value="FtsX"/>
    <property type="match status" value="1"/>
</dbReference>
<evidence type="ECO:0000256" key="7">
    <source>
        <dbReference type="SAM" id="Phobius"/>
    </source>
</evidence>
<feature type="transmembrane region" description="Helical" evidence="7">
    <location>
        <begin position="315"/>
        <end position="343"/>
    </location>
</feature>
<comment type="subcellular location">
    <subcellularLocation>
        <location evidence="1">Cell membrane</location>
        <topology evidence="1">Multi-pass membrane protein</topology>
    </subcellularLocation>
</comment>
<evidence type="ECO:0000256" key="4">
    <source>
        <dbReference type="ARBA" id="ARBA00022989"/>
    </source>
</evidence>
<feature type="domain" description="MacB-like periplasmic core" evidence="9">
    <location>
        <begin position="24"/>
        <end position="233"/>
    </location>
</feature>
<proteinExistence type="inferred from homology"/>
<evidence type="ECO:0000313" key="10">
    <source>
        <dbReference type="EMBL" id="BAB56361.1"/>
    </source>
</evidence>
<feature type="domain" description="ABC3 transporter permease C-terminal" evidence="8">
    <location>
        <begin position="272"/>
        <end position="386"/>
    </location>
</feature>
<dbReference type="Proteomes" id="UP000002481">
    <property type="component" value="Chromosome"/>
</dbReference>
<dbReference type="PANTHER" id="PTHR30572">
    <property type="entry name" value="MEMBRANE COMPONENT OF TRANSPORTER-RELATED"/>
    <property type="match status" value="1"/>
</dbReference>
<sequence>MRKVLNIFTIAFKSILKNKGRNIFTMIGIIIGISSVITIMSLGNGFKKTAADQFSDAGAGKQEALISFTFKVDEKIKKYPFNQRDIELVNQVDGVLDAKLKENKEEGIEATITNVQKKSDIFIIKKQNLHSFKVGRGFDKEDNELRKKIVVINDQVAKTVFNNNAIGKSLYIEGQGFEVIGITDKLYSDSSTVIMPENTFNYYMGHLHQGLPTLQIIIEDGYNKKTVVKKVESLLNKKGSGSVLGEYTYTDTEEIIKSIDKIFDSITYFVAAVAGISLFIAGIGVMNVMYISVAERTEEIAIRRAFGAKSRDIELQFLIESILICVTSGFIGLILGVVFATIIDVLTPDYIKSVVSLSSVIIAVSVSILIGLLFGWIPARAASKKELIDIIK</sequence>
<dbReference type="RefSeq" id="WP_001233397.1">
    <property type="nucleotide sequence ID" value="NC_002758.2"/>
</dbReference>
<keyword evidence="5 7" id="KW-0472">Membrane</keyword>
<dbReference type="PhylomeDB" id="A0A0H3JP74"/>
<reference evidence="10 11" key="1">
    <citation type="journal article" date="2001" name="Lancet">
        <title>Whole genome sequencing of meticillin-resistant Staphylococcus aureus.</title>
        <authorList>
            <person name="Kuroda M."/>
            <person name="Ohta T."/>
            <person name="Uchiyama I."/>
            <person name="Baba T."/>
            <person name="Yuzawa H."/>
            <person name="Kobayashi I."/>
            <person name="Cui L."/>
            <person name="Oguchi A."/>
            <person name="Aoki K."/>
            <person name="Nagai Y."/>
            <person name="Lian J."/>
            <person name="Ito T."/>
            <person name="Kanamori M."/>
            <person name="Matsumaru H."/>
            <person name="Maruyama A."/>
            <person name="Murakami H."/>
            <person name="Hosoyama A."/>
            <person name="Mizutani-Ui Y."/>
            <person name="Takahashi N.K."/>
            <person name="Sawano T."/>
            <person name="Inoue R."/>
            <person name="Kaito C."/>
            <person name="Sekimizu K."/>
            <person name="Hirakawa H."/>
            <person name="Kuhara S."/>
            <person name="Goto S."/>
            <person name="Yabuzaki J."/>
            <person name="Kanehisa M."/>
            <person name="Yamashita A."/>
            <person name="Oshima K."/>
            <person name="Furuya K."/>
            <person name="Yoshino C."/>
            <person name="Shiba T."/>
            <person name="Hattori M."/>
            <person name="Ogasawara N."/>
            <person name="Hayashi H."/>
            <person name="Hiramatsu K."/>
        </authorList>
    </citation>
    <scope>NUCLEOTIDE SEQUENCE [LARGE SCALE GENOMIC DNA]</scope>
    <source>
        <strain evidence="11">Mu50 / ATCC 700699</strain>
    </source>
</reference>
<dbReference type="EMBL" id="BA000017">
    <property type="protein sequence ID" value="BAB56361.1"/>
    <property type="molecule type" value="Genomic_DNA"/>
</dbReference>
<dbReference type="AlphaFoldDB" id="A0A0H3JP74"/>
<dbReference type="InterPro" id="IPR003838">
    <property type="entry name" value="ABC3_permease_C"/>
</dbReference>
<dbReference type="GO" id="GO:0005886">
    <property type="term" value="C:plasma membrane"/>
    <property type="evidence" value="ECO:0007669"/>
    <property type="project" value="UniProtKB-SubCell"/>
</dbReference>
<dbReference type="GO" id="GO:0022857">
    <property type="term" value="F:transmembrane transporter activity"/>
    <property type="evidence" value="ECO:0007669"/>
    <property type="project" value="TreeGrafter"/>
</dbReference>
<keyword evidence="2" id="KW-1003">Cell membrane</keyword>
<dbReference type="HOGENOM" id="CLU_000604_8_0_9"/>
<keyword evidence="3 7" id="KW-0812">Transmembrane</keyword>
<dbReference type="InterPro" id="IPR050250">
    <property type="entry name" value="Macrolide_Exporter_MacB"/>
</dbReference>
<evidence type="ECO:0000256" key="2">
    <source>
        <dbReference type="ARBA" id="ARBA00022475"/>
    </source>
</evidence>
<organism evidence="10 11">
    <name type="scientific">Staphylococcus aureus (strain Mu50 / ATCC 700699)</name>
    <dbReference type="NCBI Taxonomy" id="158878"/>
    <lineage>
        <taxon>Bacteria</taxon>
        <taxon>Bacillati</taxon>
        <taxon>Bacillota</taxon>
        <taxon>Bacilli</taxon>
        <taxon>Bacillales</taxon>
        <taxon>Staphylococcaceae</taxon>
        <taxon>Staphylococcus</taxon>
    </lineage>
</organism>
<evidence type="ECO:0000259" key="9">
    <source>
        <dbReference type="Pfam" id="PF12704"/>
    </source>
</evidence>
<protein>
    <submittedName>
        <fullName evidence="10">Similar to SA0193/BacI-like protein</fullName>
    </submittedName>
</protein>
<comment type="similarity">
    <text evidence="6">Belongs to the ABC-4 integral membrane protein family.</text>
</comment>
<name>A0A0H3JP74_STAAM</name>
<dbReference type="KEGG" id="sav:SAV0199"/>